<dbReference type="GO" id="GO:0005635">
    <property type="term" value="C:nuclear envelope"/>
    <property type="evidence" value="ECO:0007669"/>
    <property type="project" value="TreeGrafter"/>
</dbReference>
<proteinExistence type="predicted"/>
<dbReference type="AlphaFoldDB" id="A0AAP0S2M1"/>
<dbReference type="InterPro" id="IPR011989">
    <property type="entry name" value="ARM-like"/>
</dbReference>
<accession>A0AAP0S2M1</accession>
<dbReference type="GO" id="GO:0005829">
    <property type="term" value="C:cytosol"/>
    <property type="evidence" value="ECO:0007669"/>
    <property type="project" value="TreeGrafter"/>
</dbReference>
<reference evidence="1 2" key="1">
    <citation type="journal article" date="2024" name="Plant J.">
        <title>Genome sequences and population genomics reveal climatic adaptation and genomic divergence between two closely related sweetgum species.</title>
        <authorList>
            <person name="Xu W.Q."/>
            <person name="Ren C.Q."/>
            <person name="Zhang X.Y."/>
            <person name="Comes H.P."/>
            <person name="Liu X.H."/>
            <person name="Li Y.G."/>
            <person name="Kettle C.J."/>
            <person name="Jalonen R."/>
            <person name="Gaisberger H."/>
            <person name="Ma Y.Z."/>
            <person name="Qiu Y.X."/>
        </authorList>
    </citation>
    <scope>NUCLEOTIDE SEQUENCE [LARGE SCALE GENOMIC DNA]</scope>
    <source>
        <strain evidence="1">Hangzhou</strain>
    </source>
</reference>
<dbReference type="Gene3D" id="1.25.10.10">
    <property type="entry name" value="Leucine-rich Repeat Variant"/>
    <property type="match status" value="1"/>
</dbReference>
<protein>
    <submittedName>
        <fullName evidence="1">Uncharacterized protein</fullName>
    </submittedName>
</protein>
<dbReference type="GO" id="GO:0005049">
    <property type="term" value="F:nuclear export signal receptor activity"/>
    <property type="evidence" value="ECO:0007669"/>
    <property type="project" value="TreeGrafter"/>
</dbReference>
<gene>
    <name evidence="1" type="ORF">L1049_017073</name>
</gene>
<dbReference type="EMBL" id="JBBPBK010000003">
    <property type="protein sequence ID" value="KAK9288613.1"/>
    <property type="molecule type" value="Genomic_DNA"/>
</dbReference>
<name>A0AAP0S2M1_LIQFO</name>
<organism evidence="1 2">
    <name type="scientific">Liquidambar formosana</name>
    <name type="common">Formosan gum</name>
    <dbReference type="NCBI Taxonomy" id="63359"/>
    <lineage>
        <taxon>Eukaryota</taxon>
        <taxon>Viridiplantae</taxon>
        <taxon>Streptophyta</taxon>
        <taxon>Embryophyta</taxon>
        <taxon>Tracheophyta</taxon>
        <taxon>Spermatophyta</taxon>
        <taxon>Magnoliopsida</taxon>
        <taxon>eudicotyledons</taxon>
        <taxon>Gunneridae</taxon>
        <taxon>Pentapetalae</taxon>
        <taxon>Saxifragales</taxon>
        <taxon>Altingiaceae</taxon>
        <taxon>Liquidambar</taxon>
    </lineage>
</organism>
<dbReference type="PANTHER" id="PTHR10997:SF29">
    <property type="entry name" value="ARM REPEAT SUPERFAMILY PROTEIN"/>
    <property type="match status" value="1"/>
</dbReference>
<dbReference type="Proteomes" id="UP001415857">
    <property type="component" value="Unassembled WGS sequence"/>
</dbReference>
<evidence type="ECO:0000313" key="1">
    <source>
        <dbReference type="EMBL" id="KAK9288613.1"/>
    </source>
</evidence>
<comment type="caution">
    <text evidence="1">The sequence shown here is derived from an EMBL/GenBank/DDBJ whole genome shotgun (WGS) entry which is preliminary data.</text>
</comment>
<dbReference type="PANTHER" id="PTHR10997">
    <property type="entry name" value="IMPORTIN-7, 8, 11"/>
    <property type="match status" value="1"/>
</dbReference>
<sequence>MQALLKAEPAILKVLVEAFRVIVVSEFVKGNSWPELVPDLRSVIENSNLINSGPDSEWKTINALTVLHALLRPFQYFLNPKVATGASITAARVDCKRNSCTSAICIPSSC</sequence>
<evidence type="ECO:0000313" key="2">
    <source>
        <dbReference type="Proteomes" id="UP001415857"/>
    </source>
</evidence>
<dbReference type="GO" id="GO:0006611">
    <property type="term" value="P:protein export from nucleus"/>
    <property type="evidence" value="ECO:0007669"/>
    <property type="project" value="TreeGrafter"/>
</dbReference>
<dbReference type="GO" id="GO:0006606">
    <property type="term" value="P:protein import into nucleus"/>
    <property type="evidence" value="ECO:0007669"/>
    <property type="project" value="TreeGrafter"/>
</dbReference>
<keyword evidence="2" id="KW-1185">Reference proteome</keyword>